<evidence type="ECO:0000313" key="3">
    <source>
        <dbReference type="Proteomes" id="UP001159329"/>
    </source>
</evidence>
<accession>A0AA42I977</accession>
<name>A0AA42I977_9GAMM</name>
<protein>
    <recommendedName>
        <fullName evidence="4">Lipoprotein</fullName>
    </recommendedName>
</protein>
<dbReference type="Proteomes" id="UP001159329">
    <property type="component" value="Unassembled WGS sequence"/>
</dbReference>
<evidence type="ECO:0008006" key="4">
    <source>
        <dbReference type="Google" id="ProtNLM"/>
    </source>
</evidence>
<keyword evidence="1" id="KW-0732">Signal</keyword>
<dbReference type="PROSITE" id="PS51257">
    <property type="entry name" value="PROKAR_LIPOPROTEIN"/>
    <property type="match status" value="1"/>
</dbReference>
<reference evidence="2" key="1">
    <citation type="submission" date="2022-09" db="EMBL/GenBank/DDBJ databases">
        <title>Intensive care unit water sources are persistently colonized with multi-drug resistant bacteria and are the site of extensive horizontal gene transfer of antibiotic resistance genes.</title>
        <authorList>
            <person name="Diorio-Toth L."/>
        </authorList>
    </citation>
    <scope>NUCLEOTIDE SEQUENCE</scope>
    <source>
        <strain evidence="2">GD04005</strain>
    </source>
</reference>
<sequence>MSFLKFFIYSIIFLLAACTRQKVYLAPSAEGYLYNAVTKEPLRNLECYASYASGNDPYNYIKTNNVGKFKTKSMTYTYRINKPDYKNWNQPLSIFIEFPNYEPVVFQIDKFVQDQNAINPDKETTVNIGVVYLNPK</sequence>
<comment type="caution">
    <text evidence="2">The sequence shown here is derived from an EMBL/GenBank/DDBJ whole genome shotgun (WGS) entry which is preliminary data.</text>
</comment>
<evidence type="ECO:0000256" key="1">
    <source>
        <dbReference type="SAM" id="SignalP"/>
    </source>
</evidence>
<gene>
    <name evidence="2" type="ORF">N7644_08175</name>
</gene>
<proteinExistence type="predicted"/>
<evidence type="ECO:0000313" key="2">
    <source>
        <dbReference type="EMBL" id="MDH0563667.1"/>
    </source>
</evidence>
<dbReference type="AlphaFoldDB" id="A0AA42I977"/>
<organism evidence="2 3">
    <name type="scientific">Acinetobacter courvalinii</name>
    <dbReference type="NCBI Taxonomy" id="280147"/>
    <lineage>
        <taxon>Bacteria</taxon>
        <taxon>Pseudomonadati</taxon>
        <taxon>Pseudomonadota</taxon>
        <taxon>Gammaproteobacteria</taxon>
        <taxon>Moraxellales</taxon>
        <taxon>Moraxellaceae</taxon>
        <taxon>Acinetobacter</taxon>
    </lineage>
</organism>
<feature type="signal peptide" evidence="1">
    <location>
        <begin position="1"/>
        <end position="16"/>
    </location>
</feature>
<dbReference type="RefSeq" id="WP_279695032.1">
    <property type="nucleotide sequence ID" value="NZ_JAOEEO010000001.1"/>
</dbReference>
<dbReference type="EMBL" id="JAOEEO010000001">
    <property type="protein sequence ID" value="MDH0563667.1"/>
    <property type="molecule type" value="Genomic_DNA"/>
</dbReference>
<feature type="chain" id="PRO_5041257644" description="Lipoprotein" evidence="1">
    <location>
        <begin position="17"/>
        <end position="136"/>
    </location>
</feature>